<evidence type="ECO:0000256" key="1">
    <source>
        <dbReference type="PROSITE-ProRule" id="PRU00339"/>
    </source>
</evidence>
<sequence length="295" mass="33313">MSEGRGRHGQWLVVGPQAGSRRQPWRRQDAAWSKALMSLTLVVVAVAGAGLGGCSTGPTGRDVRTASDETDLDRRARVRLELAAAYFQRGQHTTALDEVKQALVAKPTYLDALNLRALIYGAMKEPVLAEESFRRALSVDADHADTLHNYGWFLCQQRRYGEAERQFLRANAQPSYREQGKTFLALGVCQARDRRLPEAEQSLMRAFELDPGSPTVAVNLSEVLYRRGEFERARFYVRRVNVSEDMVSAQSLWLAIRIERKLDQPAVMRVLGRQLSERFQGSPEVQLYEKGLFDE</sequence>
<evidence type="ECO:0000313" key="3">
    <source>
        <dbReference type="EMBL" id="NDY90708.1"/>
    </source>
</evidence>
<gene>
    <name evidence="3" type="primary">pilW</name>
    <name evidence="3" type="ORF">G3A44_05785</name>
</gene>
<dbReference type="PROSITE" id="PS50005">
    <property type="entry name" value="TPR"/>
    <property type="match status" value="2"/>
</dbReference>
<keyword evidence="2" id="KW-1133">Transmembrane helix</keyword>
<dbReference type="Proteomes" id="UP000484255">
    <property type="component" value="Unassembled WGS sequence"/>
</dbReference>
<dbReference type="NCBIfam" id="TIGR02521">
    <property type="entry name" value="type_IV_pilW"/>
    <property type="match status" value="1"/>
</dbReference>
<name>A0A7C9PFX2_9BURK</name>
<dbReference type="InterPro" id="IPR019734">
    <property type="entry name" value="TPR_rpt"/>
</dbReference>
<dbReference type="PANTHER" id="PTHR12558">
    <property type="entry name" value="CELL DIVISION CYCLE 16,23,27"/>
    <property type="match status" value="1"/>
</dbReference>
<proteinExistence type="predicted"/>
<keyword evidence="2" id="KW-0472">Membrane</keyword>
<keyword evidence="4" id="KW-1185">Reference proteome</keyword>
<dbReference type="InterPro" id="IPR013360">
    <property type="entry name" value="Pilus_4_PilW"/>
</dbReference>
<feature type="repeat" description="TPR" evidence="1">
    <location>
        <begin position="180"/>
        <end position="213"/>
    </location>
</feature>
<comment type="caution">
    <text evidence="3">The sequence shown here is derived from an EMBL/GenBank/DDBJ whole genome shotgun (WGS) entry which is preliminary data.</text>
</comment>
<keyword evidence="1" id="KW-0802">TPR repeat</keyword>
<dbReference type="PANTHER" id="PTHR12558:SF13">
    <property type="entry name" value="CELL DIVISION CYCLE PROTEIN 27 HOMOLOG"/>
    <property type="match status" value="1"/>
</dbReference>
<dbReference type="SUPFAM" id="SSF48452">
    <property type="entry name" value="TPR-like"/>
    <property type="match status" value="1"/>
</dbReference>
<evidence type="ECO:0000313" key="4">
    <source>
        <dbReference type="Proteomes" id="UP000484255"/>
    </source>
</evidence>
<evidence type="ECO:0000256" key="2">
    <source>
        <dbReference type="SAM" id="Phobius"/>
    </source>
</evidence>
<dbReference type="AlphaFoldDB" id="A0A7C9PFX2"/>
<dbReference type="Gene3D" id="1.25.40.10">
    <property type="entry name" value="Tetratricopeptide repeat domain"/>
    <property type="match status" value="1"/>
</dbReference>
<organism evidence="3 4">
    <name type="scientific">Ideonella livida</name>
    <dbReference type="NCBI Taxonomy" id="2707176"/>
    <lineage>
        <taxon>Bacteria</taxon>
        <taxon>Pseudomonadati</taxon>
        <taxon>Pseudomonadota</taxon>
        <taxon>Betaproteobacteria</taxon>
        <taxon>Burkholderiales</taxon>
        <taxon>Sphaerotilaceae</taxon>
        <taxon>Ideonella</taxon>
    </lineage>
</organism>
<dbReference type="InterPro" id="IPR011990">
    <property type="entry name" value="TPR-like_helical_dom_sf"/>
</dbReference>
<dbReference type="Pfam" id="PF13181">
    <property type="entry name" value="TPR_8"/>
    <property type="match status" value="1"/>
</dbReference>
<reference evidence="3 4" key="1">
    <citation type="submission" date="2020-02" db="EMBL/GenBank/DDBJ databases">
        <title>Ideonella bacterium strain TBM-1.</title>
        <authorList>
            <person name="Chen W.-M."/>
        </authorList>
    </citation>
    <scope>NUCLEOTIDE SEQUENCE [LARGE SCALE GENOMIC DNA]</scope>
    <source>
        <strain evidence="3 4">TBM-1</strain>
    </source>
</reference>
<feature type="transmembrane region" description="Helical" evidence="2">
    <location>
        <begin position="31"/>
        <end position="51"/>
    </location>
</feature>
<dbReference type="SMART" id="SM00028">
    <property type="entry name" value="TPR"/>
    <property type="match status" value="3"/>
</dbReference>
<feature type="repeat" description="TPR" evidence="1">
    <location>
        <begin position="76"/>
        <end position="109"/>
    </location>
</feature>
<keyword evidence="2" id="KW-0812">Transmembrane</keyword>
<dbReference type="EMBL" id="JAAGOH010000005">
    <property type="protein sequence ID" value="NDY90708.1"/>
    <property type="molecule type" value="Genomic_DNA"/>
</dbReference>
<accession>A0A7C9PFX2</accession>
<protein>
    <submittedName>
        <fullName evidence="3">Type IV pilus biogenesis/stability protein PilW</fullName>
    </submittedName>
</protein>